<dbReference type="EMBL" id="JAMZEC010000001">
    <property type="protein sequence ID" value="MCP2352880.1"/>
    <property type="molecule type" value="Genomic_DNA"/>
</dbReference>
<keyword evidence="1" id="KW-1133">Transmembrane helix</keyword>
<protein>
    <submittedName>
        <fullName evidence="2">ABC-type Mn2+/Zn2+ transport system permease subunit</fullName>
    </submittedName>
</protein>
<feature type="transmembrane region" description="Helical" evidence="1">
    <location>
        <begin position="7"/>
        <end position="25"/>
    </location>
</feature>
<comment type="caution">
    <text evidence="2">The sequence shown here is derived from an EMBL/GenBank/DDBJ whole genome shotgun (WGS) entry which is preliminary data.</text>
</comment>
<dbReference type="RefSeq" id="WP_253780779.1">
    <property type="nucleotide sequence ID" value="NZ_BAAAVE010000014.1"/>
</dbReference>
<accession>A0ABT1KFU1</accession>
<sequence length="155" mass="16672">MRRLLNTAHIYMIVGLVSGFFYRGLTKLNDFTGDTQLGLVHTHALALGMLVFLLVLVLEKQFGLTSNRLFGWFFWVYNAGLVLSLVMMTLHGTLTVLGRPSGDAIALAAGLGHVLLTVGLVLLFITLGKVAPAKARPDDAPAQALRESADPQAIG</sequence>
<dbReference type="InterPro" id="IPR036927">
    <property type="entry name" value="Cyt_c_oxase-like_su1_sf"/>
</dbReference>
<dbReference type="Pfam" id="PF11070">
    <property type="entry name" value="DUF2871"/>
    <property type="match status" value="1"/>
</dbReference>
<dbReference type="SUPFAM" id="SSF81442">
    <property type="entry name" value="Cytochrome c oxidase subunit I-like"/>
    <property type="match status" value="1"/>
</dbReference>
<dbReference type="Gene3D" id="1.20.210.10">
    <property type="entry name" value="Cytochrome c oxidase-like, subunit I domain"/>
    <property type="match status" value="1"/>
</dbReference>
<gene>
    <name evidence="2" type="ORF">HD595_009002</name>
</gene>
<evidence type="ECO:0000313" key="2">
    <source>
        <dbReference type="EMBL" id="MCP2352880.1"/>
    </source>
</evidence>
<dbReference type="Proteomes" id="UP001320766">
    <property type="component" value="Unassembled WGS sequence"/>
</dbReference>
<organism evidence="2 3">
    <name type="scientific">Nonomuraea roseoviolacea subsp. carminata</name>
    <dbReference type="NCBI Taxonomy" id="160689"/>
    <lineage>
        <taxon>Bacteria</taxon>
        <taxon>Bacillati</taxon>
        <taxon>Actinomycetota</taxon>
        <taxon>Actinomycetes</taxon>
        <taxon>Streptosporangiales</taxon>
        <taxon>Streptosporangiaceae</taxon>
        <taxon>Nonomuraea</taxon>
    </lineage>
</organism>
<feature type="transmembrane region" description="Helical" evidence="1">
    <location>
        <begin position="104"/>
        <end position="127"/>
    </location>
</feature>
<reference evidence="2 3" key="1">
    <citation type="submission" date="2022-06" db="EMBL/GenBank/DDBJ databases">
        <title>Sequencing the genomes of 1000 actinobacteria strains.</title>
        <authorList>
            <person name="Klenk H.-P."/>
        </authorList>
    </citation>
    <scope>NUCLEOTIDE SEQUENCE [LARGE SCALE GENOMIC DNA]</scope>
    <source>
        <strain evidence="2 3">DSM 44170</strain>
    </source>
</reference>
<name>A0ABT1KFU1_9ACTN</name>
<evidence type="ECO:0000313" key="3">
    <source>
        <dbReference type="Proteomes" id="UP001320766"/>
    </source>
</evidence>
<proteinExistence type="predicted"/>
<evidence type="ECO:0000256" key="1">
    <source>
        <dbReference type="SAM" id="Phobius"/>
    </source>
</evidence>
<feature type="transmembrane region" description="Helical" evidence="1">
    <location>
        <begin position="70"/>
        <end position="92"/>
    </location>
</feature>
<feature type="transmembrane region" description="Helical" evidence="1">
    <location>
        <begin position="37"/>
        <end position="58"/>
    </location>
</feature>
<keyword evidence="1" id="KW-0472">Membrane</keyword>
<dbReference type="InterPro" id="IPR021299">
    <property type="entry name" value="DUF2871"/>
</dbReference>
<keyword evidence="3" id="KW-1185">Reference proteome</keyword>
<keyword evidence="1" id="KW-0812">Transmembrane</keyword>